<feature type="signal peptide" evidence="1">
    <location>
        <begin position="1"/>
        <end position="19"/>
    </location>
</feature>
<keyword evidence="3" id="KW-1185">Reference proteome</keyword>
<gene>
    <name evidence="2" type="ORF">ODALV1_LOCUS945</name>
</gene>
<protein>
    <submittedName>
        <fullName evidence="2">Uncharacterized protein</fullName>
    </submittedName>
</protein>
<dbReference type="Proteomes" id="UP001642540">
    <property type="component" value="Unassembled WGS sequence"/>
</dbReference>
<reference evidence="2 3" key="1">
    <citation type="submission" date="2024-08" db="EMBL/GenBank/DDBJ databases">
        <authorList>
            <person name="Cucini C."/>
            <person name="Frati F."/>
        </authorList>
    </citation>
    <scope>NUCLEOTIDE SEQUENCE [LARGE SCALE GENOMIC DNA]</scope>
</reference>
<proteinExistence type="predicted"/>
<name>A0ABP1PMC0_9HEXA</name>
<evidence type="ECO:0000313" key="3">
    <source>
        <dbReference type="Proteomes" id="UP001642540"/>
    </source>
</evidence>
<organism evidence="2 3">
    <name type="scientific">Orchesella dallaii</name>
    <dbReference type="NCBI Taxonomy" id="48710"/>
    <lineage>
        <taxon>Eukaryota</taxon>
        <taxon>Metazoa</taxon>
        <taxon>Ecdysozoa</taxon>
        <taxon>Arthropoda</taxon>
        <taxon>Hexapoda</taxon>
        <taxon>Collembola</taxon>
        <taxon>Entomobryomorpha</taxon>
        <taxon>Entomobryoidea</taxon>
        <taxon>Orchesellidae</taxon>
        <taxon>Orchesellinae</taxon>
        <taxon>Orchesella</taxon>
    </lineage>
</organism>
<evidence type="ECO:0000256" key="1">
    <source>
        <dbReference type="SAM" id="SignalP"/>
    </source>
</evidence>
<keyword evidence="1" id="KW-0732">Signal</keyword>
<sequence>MSRLVALFVIVALFAVAYAVPQPQLILSDGLGLASPIGLSSWGGLSPVGLSSWGSWGGVQSLGAGTILLKK</sequence>
<comment type="caution">
    <text evidence="2">The sequence shown here is derived from an EMBL/GenBank/DDBJ whole genome shotgun (WGS) entry which is preliminary data.</text>
</comment>
<accession>A0ABP1PMC0</accession>
<feature type="chain" id="PRO_5045666845" evidence="1">
    <location>
        <begin position="20"/>
        <end position="71"/>
    </location>
</feature>
<dbReference type="EMBL" id="CAXLJM020000004">
    <property type="protein sequence ID" value="CAL8069810.1"/>
    <property type="molecule type" value="Genomic_DNA"/>
</dbReference>
<evidence type="ECO:0000313" key="2">
    <source>
        <dbReference type="EMBL" id="CAL8069810.1"/>
    </source>
</evidence>